<dbReference type="InParanoid" id="A0A7R8URU6"/>
<dbReference type="OrthoDB" id="74813at2759"/>
<name>A0A7R8URU6_HERIL</name>
<keyword evidence="4" id="KW-1185">Reference proteome</keyword>
<dbReference type="Proteomes" id="UP000594454">
    <property type="component" value="Chromosome 3"/>
</dbReference>
<dbReference type="AlphaFoldDB" id="A0A7R8URU6"/>
<evidence type="ECO:0000313" key="4">
    <source>
        <dbReference type="Proteomes" id="UP000594454"/>
    </source>
</evidence>
<accession>A0A7R8URU6</accession>
<feature type="domain" description="Coilin N-terminal" evidence="2">
    <location>
        <begin position="14"/>
        <end position="126"/>
    </location>
</feature>
<evidence type="ECO:0000259" key="2">
    <source>
        <dbReference type="Pfam" id="PF15862"/>
    </source>
</evidence>
<dbReference type="InterPro" id="IPR031722">
    <property type="entry name" value="Coilin_N"/>
</dbReference>
<evidence type="ECO:0000256" key="1">
    <source>
        <dbReference type="SAM" id="MobiDB-lite"/>
    </source>
</evidence>
<sequence>MSTSPSESRGRVKLDLEEFFTDYRRQSYILIKNAWSTVKDLKDYIEETFELKDVVIMTSDEVFLPPNEALDIVADDELKVVTTSHVPTTTPKETEETSSGQADDTIKLKPKRKRTHKRKLPNADKSVQAVAAKIPPKVPKTDSATNVTHVYFDDDCEVVKAGPSEVKFVNYIDTLDAKKPRVITANVKKACGPKIVSCGIDSKEDKAKVEIPTAVEIAAV</sequence>
<dbReference type="Pfam" id="PF15862">
    <property type="entry name" value="Coilin_N"/>
    <property type="match status" value="1"/>
</dbReference>
<proteinExistence type="predicted"/>
<gene>
    <name evidence="3" type="ORF">HERILL_LOCUS8693</name>
</gene>
<evidence type="ECO:0000313" key="3">
    <source>
        <dbReference type="EMBL" id="CAD7085878.1"/>
    </source>
</evidence>
<organism evidence="3 4">
    <name type="scientific">Hermetia illucens</name>
    <name type="common">Black soldier fly</name>
    <dbReference type="NCBI Taxonomy" id="343691"/>
    <lineage>
        <taxon>Eukaryota</taxon>
        <taxon>Metazoa</taxon>
        <taxon>Ecdysozoa</taxon>
        <taxon>Arthropoda</taxon>
        <taxon>Hexapoda</taxon>
        <taxon>Insecta</taxon>
        <taxon>Pterygota</taxon>
        <taxon>Neoptera</taxon>
        <taxon>Endopterygota</taxon>
        <taxon>Diptera</taxon>
        <taxon>Brachycera</taxon>
        <taxon>Stratiomyomorpha</taxon>
        <taxon>Stratiomyidae</taxon>
        <taxon>Hermetiinae</taxon>
        <taxon>Hermetia</taxon>
    </lineage>
</organism>
<protein>
    <recommendedName>
        <fullName evidence="2">Coilin N-terminal domain-containing protein</fullName>
    </recommendedName>
</protein>
<feature type="region of interest" description="Disordered" evidence="1">
    <location>
        <begin position="84"/>
        <end position="104"/>
    </location>
</feature>
<reference evidence="3 4" key="1">
    <citation type="submission" date="2020-11" db="EMBL/GenBank/DDBJ databases">
        <authorList>
            <person name="Wallbank WR R."/>
            <person name="Pardo Diaz C."/>
            <person name="Kozak K."/>
            <person name="Martin S."/>
            <person name="Jiggins C."/>
            <person name="Moest M."/>
            <person name="Warren A I."/>
            <person name="Generalovic N T."/>
            <person name="Byers J.R.P. K."/>
            <person name="Montejo-Kovacevich G."/>
            <person name="Yen C E."/>
        </authorList>
    </citation>
    <scope>NUCLEOTIDE SEQUENCE [LARGE SCALE GENOMIC DNA]</scope>
</reference>
<dbReference type="EMBL" id="LR899011">
    <property type="protein sequence ID" value="CAD7085878.1"/>
    <property type="molecule type" value="Genomic_DNA"/>
</dbReference>